<evidence type="ECO:0000256" key="5">
    <source>
        <dbReference type="ARBA" id="ARBA00022840"/>
    </source>
</evidence>
<keyword evidence="9" id="KW-0969">Cilium</keyword>
<dbReference type="GO" id="GO:0016887">
    <property type="term" value="F:ATP hydrolysis activity"/>
    <property type="evidence" value="ECO:0007669"/>
    <property type="project" value="InterPro"/>
</dbReference>
<evidence type="ECO:0000256" key="4">
    <source>
        <dbReference type="ARBA" id="ARBA00022741"/>
    </source>
</evidence>
<feature type="domain" description="AAA+ ATPase" evidence="8">
    <location>
        <begin position="169"/>
        <end position="352"/>
    </location>
</feature>
<dbReference type="GO" id="GO:0030254">
    <property type="term" value="P:protein secretion by the type III secretion system"/>
    <property type="evidence" value="ECO:0007669"/>
    <property type="project" value="InterPro"/>
</dbReference>
<organism evidence="9 10">
    <name type="scientific">Leptospirillum ferrodiazotrophum</name>
    <dbReference type="NCBI Taxonomy" id="412449"/>
    <lineage>
        <taxon>Bacteria</taxon>
        <taxon>Pseudomonadati</taxon>
        <taxon>Nitrospirota</taxon>
        <taxon>Nitrospiria</taxon>
        <taxon>Nitrospirales</taxon>
        <taxon>Nitrospiraceae</taxon>
        <taxon>Leptospirillum</taxon>
    </lineage>
</organism>
<dbReference type="CDD" id="cd01136">
    <property type="entry name" value="ATPase_flagellum-secretory_path_III"/>
    <property type="match status" value="1"/>
</dbReference>
<dbReference type="SUPFAM" id="SSF52540">
    <property type="entry name" value="P-loop containing nucleoside triphosphate hydrolases"/>
    <property type="match status" value="1"/>
</dbReference>
<sequence length="457" mass="49678">MITIGRDVATDHRWLDGVGEKMEALLSDFSPDQEGGLVVQGVGLMIEAKGMSLGVGEICTLLSDPPVDAEVVGFREGRTLLMPLGDLEGVRPGTRLVRKSRITSVRISPHWLGRVLDPLGRPMDGRPLPPGTVEVPLRGRPLNPLLRRRIERPLDLSVRSINALATVGEGQKIGIFAGPGVGKSTLMGMMARNASVDVNVIALIGERGREVREFLERDLGPEGLSRTVLVVATGELPPLLKTRATHFAMAIAEMFRDRGQNVLFMMDSLTRYAGALREIGLATGEPPSARGFTPSVFAQLPRLVERAGCAEGPGSITGIYTVLVEGEDLPDDPLSEALTAILDGHIHLSRTLAHEGVFPAVEPMGSLSRVMADIVDEDRQVLAREWRRLYGLYRRSEDLIRIGAYVAGGDPELDRAVRLHESMTGFLRQGREERVGLEEAFEDLARSLDEREGGSDG</sequence>
<dbReference type="InterPro" id="IPR050053">
    <property type="entry name" value="ATPase_alpha/beta_chains"/>
</dbReference>
<dbReference type="InterPro" id="IPR027417">
    <property type="entry name" value="P-loop_NTPase"/>
</dbReference>
<dbReference type="Proteomes" id="UP000009374">
    <property type="component" value="Unassembled WGS sequence"/>
</dbReference>
<dbReference type="InterPro" id="IPR000194">
    <property type="entry name" value="ATPase_F1/V1/A1_a/bsu_nucl-bd"/>
</dbReference>
<dbReference type="PANTHER" id="PTHR15184:SF9">
    <property type="entry name" value="SPI-1 TYPE 3 SECRETION SYSTEM ATPASE"/>
    <property type="match status" value="1"/>
</dbReference>
<dbReference type="GO" id="GO:0005524">
    <property type="term" value="F:ATP binding"/>
    <property type="evidence" value="ECO:0007669"/>
    <property type="project" value="UniProtKB-KW"/>
</dbReference>
<dbReference type="PANTHER" id="PTHR15184">
    <property type="entry name" value="ATP SYNTHASE"/>
    <property type="match status" value="1"/>
</dbReference>
<dbReference type="GO" id="GO:0046933">
    <property type="term" value="F:proton-transporting ATP synthase activity, rotational mechanism"/>
    <property type="evidence" value="ECO:0007669"/>
    <property type="project" value="TreeGrafter"/>
</dbReference>
<keyword evidence="9" id="KW-0282">Flagellum</keyword>
<keyword evidence="7" id="KW-1278">Translocase</keyword>
<dbReference type="InterPro" id="IPR003593">
    <property type="entry name" value="AAA+_ATPase"/>
</dbReference>
<dbReference type="GO" id="GO:0005737">
    <property type="term" value="C:cytoplasm"/>
    <property type="evidence" value="ECO:0007669"/>
    <property type="project" value="UniProtKB-SubCell"/>
</dbReference>
<dbReference type="SMART" id="SM00382">
    <property type="entry name" value="AAA"/>
    <property type="match status" value="1"/>
</dbReference>
<dbReference type="AlphaFoldDB" id="C6HWN2"/>
<keyword evidence="9" id="KW-0966">Cell projection</keyword>
<keyword evidence="5" id="KW-0067">ATP-binding</keyword>
<evidence type="ECO:0000313" key="9">
    <source>
        <dbReference type="EMBL" id="EES53008.1"/>
    </source>
</evidence>
<evidence type="ECO:0000256" key="3">
    <source>
        <dbReference type="ARBA" id="ARBA00022490"/>
    </source>
</evidence>
<evidence type="ECO:0000256" key="7">
    <source>
        <dbReference type="ARBA" id="ARBA00022967"/>
    </source>
</evidence>
<evidence type="ECO:0000256" key="2">
    <source>
        <dbReference type="ARBA" id="ARBA00022448"/>
    </source>
</evidence>
<proteinExistence type="predicted"/>
<dbReference type="GO" id="GO:0030257">
    <property type="term" value="C:type III protein secretion system complex"/>
    <property type="evidence" value="ECO:0007669"/>
    <property type="project" value="InterPro"/>
</dbReference>
<dbReference type="InterPro" id="IPR005714">
    <property type="entry name" value="ATPase_T3SS_FliI/YscN"/>
</dbReference>
<dbReference type="EMBL" id="GG693870">
    <property type="protein sequence ID" value="EES53008.1"/>
    <property type="molecule type" value="Genomic_DNA"/>
</dbReference>
<evidence type="ECO:0000256" key="6">
    <source>
        <dbReference type="ARBA" id="ARBA00022927"/>
    </source>
</evidence>
<comment type="subcellular location">
    <subcellularLocation>
        <location evidence="1">Cytoplasm</location>
    </subcellularLocation>
</comment>
<dbReference type="FunFam" id="3.40.50.12240:FF:000002">
    <property type="entry name" value="Flagellum-specific ATP synthase FliI"/>
    <property type="match status" value="1"/>
</dbReference>
<evidence type="ECO:0000259" key="8">
    <source>
        <dbReference type="SMART" id="SM00382"/>
    </source>
</evidence>
<dbReference type="Pfam" id="PF00006">
    <property type="entry name" value="ATP-synt_ab"/>
    <property type="match status" value="1"/>
</dbReference>
<dbReference type="NCBIfam" id="TIGR01026">
    <property type="entry name" value="fliI_yscN"/>
    <property type="match status" value="1"/>
</dbReference>
<keyword evidence="10" id="KW-1185">Reference proteome</keyword>
<keyword evidence="3" id="KW-0963">Cytoplasm</keyword>
<dbReference type="Pfam" id="PF18269">
    <property type="entry name" value="T3SS_ATPase_C"/>
    <property type="match status" value="1"/>
</dbReference>
<evidence type="ECO:0000313" key="10">
    <source>
        <dbReference type="Proteomes" id="UP000009374"/>
    </source>
</evidence>
<dbReference type="InterPro" id="IPR040627">
    <property type="entry name" value="T3SS_ATPase_C"/>
</dbReference>
<name>C6HWN2_9BACT</name>
<protein>
    <submittedName>
        <fullName evidence="9">Flagellar protein export ATPase FliI</fullName>
    </submittedName>
</protein>
<reference evidence="9 10" key="1">
    <citation type="journal article" date="2009" name="Appl. Environ. Microbiol.">
        <title>Community genomic and proteomic analyses of chemoautotrophic iron-oxidizing "Leptospirillum rubarum" (Group II) and "Leptospirillum ferrodiazotrophum" (Group III) bacteria in acid mine drainage biofilms.</title>
        <authorList>
            <person name="Goltsman D.S."/>
            <person name="Denef V.J."/>
            <person name="Singer S.W."/>
            <person name="VerBerkmoes N.C."/>
            <person name="Lefsrud M."/>
            <person name="Mueller R.S."/>
            <person name="Dick G.J."/>
            <person name="Sun C.L."/>
            <person name="Wheeler K.E."/>
            <person name="Zemla A."/>
            <person name="Baker B.J."/>
            <person name="Hauser L."/>
            <person name="Land M."/>
            <person name="Shah M.B."/>
            <person name="Thelen M.P."/>
            <person name="Hettich R.L."/>
            <person name="Banfield J.F."/>
        </authorList>
    </citation>
    <scope>NUCLEOTIDE SEQUENCE [LARGE SCALE GENOMIC DNA]</scope>
</reference>
<accession>C6HWN2</accession>
<keyword evidence="4" id="KW-0547">Nucleotide-binding</keyword>
<gene>
    <name evidence="9" type="ORF">UBAL3_80630065</name>
</gene>
<keyword evidence="6" id="KW-0653">Protein transport</keyword>
<keyword evidence="2" id="KW-0813">Transport</keyword>
<dbReference type="Gene3D" id="3.40.50.12240">
    <property type="match status" value="1"/>
</dbReference>
<evidence type="ECO:0000256" key="1">
    <source>
        <dbReference type="ARBA" id="ARBA00004496"/>
    </source>
</evidence>